<dbReference type="EMBL" id="JANYMP010000043">
    <property type="protein sequence ID" value="MCS7484273.1"/>
    <property type="molecule type" value="Genomic_DNA"/>
</dbReference>
<dbReference type="Pfam" id="PF04149">
    <property type="entry name" value="DUF397"/>
    <property type="match status" value="1"/>
</dbReference>
<dbReference type="RefSeq" id="WP_259629721.1">
    <property type="nucleotide sequence ID" value="NZ_JANYMP010000043.1"/>
</dbReference>
<organism evidence="2 3">
    <name type="scientific">Umezawaea endophytica</name>
    <dbReference type="NCBI Taxonomy" id="1654476"/>
    <lineage>
        <taxon>Bacteria</taxon>
        <taxon>Bacillati</taxon>
        <taxon>Actinomycetota</taxon>
        <taxon>Actinomycetes</taxon>
        <taxon>Pseudonocardiales</taxon>
        <taxon>Pseudonocardiaceae</taxon>
        <taxon>Umezawaea</taxon>
    </lineage>
</organism>
<accession>A0A9X3A7E2</accession>
<dbReference type="Proteomes" id="UP001141259">
    <property type="component" value="Unassembled WGS sequence"/>
</dbReference>
<dbReference type="InterPro" id="IPR007278">
    <property type="entry name" value="DUF397"/>
</dbReference>
<reference evidence="2" key="1">
    <citation type="submission" date="2022-08" db="EMBL/GenBank/DDBJ databases">
        <authorList>
            <person name="Tistechok S."/>
            <person name="Samborskyy M."/>
            <person name="Roman I."/>
        </authorList>
    </citation>
    <scope>NUCLEOTIDE SEQUENCE</scope>
    <source>
        <strain evidence="2">DSM 103496</strain>
    </source>
</reference>
<evidence type="ECO:0000259" key="1">
    <source>
        <dbReference type="Pfam" id="PF04149"/>
    </source>
</evidence>
<comment type="caution">
    <text evidence="2">The sequence shown here is derived from an EMBL/GenBank/DDBJ whole genome shotgun (WGS) entry which is preliminary data.</text>
</comment>
<proteinExistence type="predicted"/>
<sequence length="61" mass="6707">MSELVWRKSSYSGGGGTECVEVALPARRIAFRDSKNPFGPVLTFPRTAEVPGWTREVHQGS</sequence>
<dbReference type="AlphaFoldDB" id="A0A9X3A7E2"/>
<protein>
    <submittedName>
        <fullName evidence="2">DUF397 domain-containing protein</fullName>
    </submittedName>
</protein>
<evidence type="ECO:0000313" key="3">
    <source>
        <dbReference type="Proteomes" id="UP001141259"/>
    </source>
</evidence>
<feature type="domain" description="DUF397" evidence="1">
    <location>
        <begin position="4"/>
        <end position="48"/>
    </location>
</feature>
<name>A0A9X3A7E2_9PSEU</name>
<gene>
    <name evidence="2" type="ORF">NZH93_46220</name>
</gene>
<keyword evidence="3" id="KW-1185">Reference proteome</keyword>
<evidence type="ECO:0000313" key="2">
    <source>
        <dbReference type="EMBL" id="MCS7484273.1"/>
    </source>
</evidence>